<dbReference type="Proteomes" id="UP001497382">
    <property type="component" value="Unassembled WGS sequence"/>
</dbReference>
<evidence type="ECO:0000313" key="1">
    <source>
        <dbReference type="EMBL" id="CAL1299164.1"/>
    </source>
</evidence>
<evidence type="ECO:0000313" key="2">
    <source>
        <dbReference type="Proteomes" id="UP001497382"/>
    </source>
</evidence>
<proteinExistence type="predicted"/>
<keyword evidence="2" id="KW-1185">Reference proteome</keyword>
<protein>
    <submittedName>
        <fullName evidence="1">Uncharacterized protein</fullName>
    </submittedName>
</protein>
<name>A0AAV2BUS6_9ARAC</name>
<reference evidence="1 2" key="1">
    <citation type="submission" date="2024-04" db="EMBL/GenBank/DDBJ databases">
        <authorList>
            <person name="Rising A."/>
            <person name="Reimegard J."/>
            <person name="Sonavane S."/>
            <person name="Akerstrom W."/>
            <person name="Nylinder S."/>
            <person name="Hedman E."/>
            <person name="Kallberg Y."/>
        </authorList>
    </citation>
    <scope>NUCLEOTIDE SEQUENCE [LARGE SCALE GENOMIC DNA]</scope>
</reference>
<comment type="caution">
    <text evidence="1">The sequence shown here is derived from an EMBL/GenBank/DDBJ whole genome shotgun (WGS) entry which is preliminary data.</text>
</comment>
<sequence>MNDKLLLRLLKKNVDYVEHKEIIDAFEKELDKRRRENMESMRPIQQPGETYNWETETVILSADIVTPDKND</sequence>
<dbReference type="EMBL" id="CAXIEN010000488">
    <property type="protein sequence ID" value="CAL1299164.1"/>
    <property type="molecule type" value="Genomic_DNA"/>
</dbReference>
<gene>
    <name evidence="1" type="ORF">LARSCL_LOCUS21192</name>
</gene>
<organism evidence="1 2">
    <name type="scientific">Larinioides sclopetarius</name>
    <dbReference type="NCBI Taxonomy" id="280406"/>
    <lineage>
        <taxon>Eukaryota</taxon>
        <taxon>Metazoa</taxon>
        <taxon>Ecdysozoa</taxon>
        <taxon>Arthropoda</taxon>
        <taxon>Chelicerata</taxon>
        <taxon>Arachnida</taxon>
        <taxon>Araneae</taxon>
        <taxon>Araneomorphae</taxon>
        <taxon>Entelegynae</taxon>
        <taxon>Araneoidea</taxon>
        <taxon>Araneidae</taxon>
        <taxon>Larinioides</taxon>
    </lineage>
</organism>
<accession>A0AAV2BUS6</accession>
<dbReference type="AlphaFoldDB" id="A0AAV2BUS6"/>